<organism evidence="1 2">
    <name type="scientific">Brachionus calyciflorus</name>
    <dbReference type="NCBI Taxonomy" id="104777"/>
    <lineage>
        <taxon>Eukaryota</taxon>
        <taxon>Metazoa</taxon>
        <taxon>Spiralia</taxon>
        <taxon>Gnathifera</taxon>
        <taxon>Rotifera</taxon>
        <taxon>Eurotatoria</taxon>
        <taxon>Monogononta</taxon>
        <taxon>Pseudotrocha</taxon>
        <taxon>Ploima</taxon>
        <taxon>Brachionidae</taxon>
        <taxon>Brachionus</taxon>
    </lineage>
</organism>
<comment type="caution">
    <text evidence="1">The sequence shown here is derived from an EMBL/GenBank/DDBJ whole genome shotgun (WGS) entry which is preliminary data.</text>
</comment>
<accession>A0A813USS4</accession>
<keyword evidence="2" id="KW-1185">Reference proteome</keyword>
<dbReference type="AlphaFoldDB" id="A0A813USS4"/>
<protein>
    <submittedName>
        <fullName evidence="1">Uncharacterized protein</fullName>
    </submittedName>
</protein>
<name>A0A813USS4_9BILA</name>
<evidence type="ECO:0000313" key="2">
    <source>
        <dbReference type="Proteomes" id="UP000663879"/>
    </source>
</evidence>
<proteinExistence type="predicted"/>
<dbReference type="EMBL" id="CAJNOC010001017">
    <property type="protein sequence ID" value="CAF0826877.1"/>
    <property type="molecule type" value="Genomic_DNA"/>
</dbReference>
<dbReference type="Proteomes" id="UP000663879">
    <property type="component" value="Unassembled WGS sequence"/>
</dbReference>
<gene>
    <name evidence="1" type="ORF">OXX778_LOCUS7764</name>
</gene>
<reference evidence="1" key="1">
    <citation type="submission" date="2021-02" db="EMBL/GenBank/DDBJ databases">
        <authorList>
            <person name="Nowell W R."/>
        </authorList>
    </citation>
    <scope>NUCLEOTIDE SEQUENCE</scope>
    <source>
        <strain evidence="1">Ploen Becks lab</strain>
    </source>
</reference>
<sequence>MRKQSPPYMNELKETLIRIKKDDKNIDEESKIERKRFDYLSECDEFKENISPVVRSKSASTPLTESTEKLKILENSILNSCDDESSSQQTIQEINQNLNFFPSKVNIQQNNPNGFFEKFKHVIDTEDPLDESYQVIWDFDAFENLSRTSSSSFNFLESESDDEAFLREIRELRFDSQSIEVKDDKKLALNIHYQEAEDDPYHFIPKIIQYKSAEKDDDLKNIELRMYFDFFKHKNLVHDSQIDLYAKKP</sequence>
<evidence type="ECO:0000313" key="1">
    <source>
        <dbReference type="EMBL" id="CAF0826877.1"/>
    </source>
</evidence>